<sequence>MIGILYQPSLLKRLMNGRSSFEKPAFYIAAARKEGEEVIFFSLFDINWSKSTVMGWTGTSRMERPLPAVIINRTRSNMLHVKRAILRLKQMGRVVFNQHNVVSKLRIHRILSKNEMLLPHLPMTDDVTYDSVKQLLDENACLYLKPRTSSVGNGIIRVRKVNEGMIAEINMLGRTRRRKVGIRQLVDIVRTKKRDYLVQQGIAMMKYKGSPVDFRVSVQKNGSGVWQYTGMVGKVARKGAVVTNIHCGGDSLKASDLFAHWGWNAAVVERRIAAMALRIASTLDEELPHIADLGLDVAIDETQHPWLIEVNFRDLRITFQIAGEKEKWRATFATPVKYAAYLNRQLKTRERLSRRALPAALAAKSAAGEPGAAPAEEPGAD</sequence>
<dbReference type="EMBL" id="CAJVAS010000013">
    <property type="protein sequence ID" value="CAG7630491.1"/>
    <property type="molecule type" value="Genomic_DNA"/>
</dbReference>
<gene>
    <name evidence="2" type="primary">yheD_3</name>
    <name evidence="2" type="ORF">PAESOLCIP111_03196</name>
</gene>
<evidence type="ECO:0000313" key="2">
    <source>
        <dbReference type="EMBL" id="CAG7630491.1"/>
    </source>
</evidence>
<dbReference type="InterPro" id="IPR026838">
    <property type="entry name" value="YheC/D"/>
</dbReference>
<evidence type="ECO:0000313" key="3">
    <source>
        <dbReference type="Proteomes" id="UP000693672"/>
    </source>
</evidence>
<proteinExistence type="predicted"/>
<protein>
    <submittedName>
        <fullName evidence="2">Endospore coat-associated protein YheD</fullName>
    </submittedName>
</protein>
<dbReference type="AlphaFoldDB" id="A0A916NQT3"/>
<name>A0A916NQT3_9BACL</name>
<comment type="caution">
    <text evidence="2">The sequence shown here is derived from an EMBL/GenBank/DDBJ whole genome shotgun (WGS) entry which is preliminary data.</text>
</comment>
<dbReference type="Proteomes" id="UP000693672">
    <property type="component" value="Unassembled WGS sequence"/>
</dbReference>
<evidence type="ECO:0000256" key="1">
    <source>
        <dbReference type="SAM" id="MobiDB-lite"/>
    </source>
</evidence>
<dbReference type="Pfam" id="PF14398">
    <property type="entry name" value="ATPgrasp_YheCD"/>
    <property type="match status" value="1"/>
</dbReference>
<keyword evidence="3" id="KW-1185">Reference proteome</keyword>
<accession>A0A916NQT3</accession>
<feature type="region of interest" description="Disordered" evidence="1">
    <location>
        <begin position="362"/>
        <end position="381"/>
    </location>
</feature>
<dbReference type="RefSeq" id="WP_218092959.1">
    <property type="nucleotide sequence ID" value="NZ_CAJVAS010000013.1"/>
</dbReference>
<organism evidence="2 3">
    <name type="scientific">Paenibacillus solanacearum</name>
    <dbReference type="NCBI Taxonomy" id="2048548"/>
    <lineage>
        <taxon>Bacteria</taxon>
        <taxon>Bacillati</taxon>
        <taxon>Bacillota</taxon>
        <taxon>Bacilli</taxon>
        <taxon>Bacillales</taxon>
        <taxon>Paenibacillaceae</taxon>
        <taxon>Paenibacillus</taxon>
    </lineage>
</organism>
<reference evidence="2" key="1">
    <citation type="submission" date="2021-06" db="EMBL/GenBank/DDBJ databases">
        <authorList>
            <person name="Criscuolo A."/>
        </authorList>
    </citation>
    <scope>NUCLEOTIDE SEQUENCE</scope>
    <source>
        <strain evidence="2">CIP111600</strain>
    </source>
</reference>